<keyword evidence="4 5" id="KW-0472">Membrane</keyword>
<feature type="transmembrane region" description="Helical" evidence="5">
    <location>
        <begin position="120"/>
        <end position="140"/>
    </location>
</feature>
<dbReference type="InterPro" id="IPR008217">
    <property type="entry name" value="Ccc1_fam"/>
</dbReference>
<dbReference type="RefSeq" id="WP_012940398.1">
    <property type="nucleotide sequence ID" value="NC_013741.1"/>
</dbReference>
<evidence type="ECO:0000313" key="7">
    <source>
        <dbReference type="Proteomes" id="UP000001901"/>
    </source>
</evidence>
<comment type="subcellular location">
    <subcellularLocation>
        <location evidence="1">Endomembrane system</location>
        <topology evidence="1">Multi-pass membrane protein</topology>
    </subcellularLocation>
</comment>
<feature type="transmembrane region" description="Helical" evidence="5">
    <location>
        <begin position="61"/>
        <end position="82"/>
    </location>
</feature>
<protein>
    <recommendedName>
        <fullName evidence="8">VIT family protein</fullName>
    </recommendedName>
</protein>
<sequence length="198" mass="21260">MGNKFLEFLRNIFDKYKLYSQITDISSISRRYFVIGYFDGVLTIMGLVVGAHLSGEISNTLIISAGFATALALAVSSGFGAYEAEIIEQSIRIKELEKAMLCEVGGVIETAHKVAIYTSALVHAIAPLIGALIPLIPYIILPASIAYYDSLAIGFLSLFAVGFSFGRLSSTNVILAGLKFVLAGIITLIVIIVLNPVH</sequence>
<evidence type="ECO:0000256" key="4">
    <source>
        <dbReference type="ARBA" id="ARBA00023136"/>
    </source>
</evidence>
<dbReference type="GO" id="GO:0005384">
    <property type="term" value="F:manganese ion transmembrane transporter activity"/>
    <property type="evidence" value="ECO:0007669"/>
    <property type="project" value="InterPro"/>
</dbReference>
<dbReference type="AlphaFoldDB" id="D2RD68"/>
<dbReference type="HOGENOM" id="CLU_111441_0_0_2"/>
<dbReference type="PaxDb" id="572546-Arcpr_1001"/>
<dbReference type="Proteomes" id="UP000001901">
    <property type="component" value="Chromosome"/>
</dbReference>
<dbReference type="GO" id="GO:0030026">
    <property type="term" value="P:intracellular manganese ion homeostasis"/>
    <property type="evidence" value="ECO:0007669"/>
    <property type="project" value="InterPro"/>
</dbReference>
<dbReference type="OrthoDB" id="60696at2157"/>
<keyword evidence="2 5" id="KW-0812">Transmembrane</keyword>
<dbReference type="eggNOG" id="arCOG01091">
    <property type="taxonomic scope" value="Archaea"/>
</dbReference>
<evidence type="ECO:0000313" key="6">
    <source>
        <dbReference type="EMBL" id="ADB58062.1"/>
    </source>
</evidence>
<organism evidence="6 7">
    <name type="scientific">Archaeoglobus profundus (strain DSM 5631 / JCM 9629 / NBRC 100127 / Av18)</name>
    <dbReference type="NCBI Taxonomy" id="572546"/>
    <lineage>
        <taxon>Archaea</taxon>
        <taxon>Methanobacteriati</taxon>
        <taxon>Methanobacteriota</taxon>
        <taxon>Archaeoglobi</taxon>
        <taxon>Archaeoglobales</taxon>
        <taxon>Archaeoglobaceae</taxon>
        <taxon>Archaeoglobus</taxon>
    </lineage>
</organism>
<name>D2RD68_ARCPA</name>
<accession>D2RD68</accession>
<keyword evidence="3 5" id="KW-1133">Transmembrane helix</keyword>
<proteinExistence type="predicted"/>
<dbReference type="GeneID" id="8739674"/>
<dbReference type="EMBL" id="CP001857">
    <property type="protein sequence ID" value="ADB58062.1"/>
    <property type="molecule type" value="Genomic_DNA"/>
</dbReference>
<dbReference type="KEGG" id="apo:Arcpr_1001"/>
<keyword evidence="7" id="KW-1185">Reference proteome</keyword>
<dbReference type="GO" id="GO:0012505">
    <property type="term" value="C:endomembrane system"/>
    <property type="evidence" value="ECO:0007669"/>
    <property type="project" value="UniProtKB-SubCell"/>
</dbReference>
<evidence type="ECO:0000256" key="1">
    <source>
        <dbReference type="ARBA" id="ARBA00004127"/>
    </source>
</evidence>
<evidence type="ECO:0000256" key="2">
    <source>
        <dbReference type="ARBA" id="ARBA00022692"/>
    </source>
</evidence>
<feature type="transmembrane region" description="Helical" evidence="5">
    <location>
        <begin position="146"/>
        <end position="166"/>
    </location>
</feature>
<dbReference type="Pfam" id="PF01988">
    <property type="entry name" value="VIT1"/>
    <property type="match status" value="2"/>
</dbReference>
<reference evidence="6 7" key="1">
    <citation type="journal article" date="2010" name="Stand. Genomic Sci.">
        <title>Complete genome sequence of Archaeoglobus profundus type strain (AV18).</title>
        <authorList>
            <person name="von Jan M."/>
            <person name="Lapidus A."/>
            <person name="Del Rio T.G."/>
            <person name="Copeland A."/>
            <person name="Tice H."/>
            <person name="Cheng J.F."/>
            <person name="Lucas S."/>
            <person name="Chen F."/>
            <person name="Nolan M."/>
            <person name="Goodwin L."/>
            <person name="Han C."/>
            <person name="Pitluck S."/>
            <person name="Liolios K."/>
            <person name="Ivanova N."/>
            <person name="Mavromatis K."/>
            <person name="Ovchinnikova G."/>
            <person name="Chertkov O."/>
            <person name="Pati A."/>
            <person name="Chen A."/>
            <person name="Palaniappan K."/>
            <person name="Land M."/>
            <person name="Hauser L."/>
            <person name="Chang Y.J."/>
            <person name="Jeffries C.D."/>
            <person name="Saunders E."/>
            <person name="Brettin T."/>
            <person name="Detter J.C."/>
            <person name="Chain P."/>
            <person name="Eichinger K."/>
            <person name="Huber H."/>
            <person name="Spring S."/>
            <person name="Rohde M."/>
            <person name="Goker M."/>
            <person name="Wirth R."/>
            <person name="Woyke T."/>
            <person name="Bristow J."/>
            <person name="Eisen J.A."/>
            <person name="Markowitz V."/>
            <person name="Hugenholtz P."/>
            <person name="Kyrpides N.C."/>
            <person name="Klenk H.P."/>
        </authorList>
    </citation>
    <scope>NUCLEOTIDE SEQUENCE [LARGE SCALE GENOMIC DNA]</scope>
    <source>
        <strain evidence="7">DSM 5631 / JCM 9629 / NBRC 100127 / Av18</strain>
    </source>
</reference>
<dbReference type="STRING" id="572546.Arcpr_1001"/>
<evidence type="ECO:0000256" key="5">
    <source>
        <dbReference type="SAM" id="Phobius"/>
    </source>
</evidence>
<evidence type="ECO:0000256" key="3">
    <source>
        <dbReference type="ARBA" id="ARBA00022989"/>
    </source>
</evidence>
<evidence type="ECO:0008006" key="8">
    <source>
        <dbReference type="Google" id="ProtNLM"/>
    </source>
</evidence>
<gene>
    <name evidence="6" type="ordered locus">Arcpr_1001</name>
</gene>
<feature type="transmembrane region" description="Helical" evidence="5">
    <location>
        <begin position="32"/>
        <end position="55"/>
    </location>
</feature>
<feature type="transmembrane region" description="Helical" evidence="5">
    <location>
        <begin position="173"/>
        <end position="194"/>
    </location>
</feature>